<reference evidence="2" key="1">
    <citation type="journal article" date="2019" name="Int. J. Syst. Evol. Microbiol.">
        <title>The Global Catalogue of Microorganisms (GCM) 10K type strain sequencing project: providing services to taxonomists for standard genome sequencing and annotation.</title>
        <authorList>
            <consortium name="The Broad Institute Genomics Platform"/>
            <consortium name="The Broad Institute Genome Sequencing Center for Infectious Disease"/>
            <person name="Wu L."/>
            <person name="Ma J."/>
        </authorList>
    </citation>
    <scope>NUCLEOTIDE SEQUENCE [LARGE SCALE GENOMIC DNA]</scope>
    <source>
        <strain evidence="2">JCM 17926</strain>
    </source>
</reference>
<dbReference type="Proteomes" id="UP001500552">
    <property type="component" value="Unassembled WGS sequence"/>
</dbReference>
<accession>A0ABP8LN84</accession>
<name>A0ABP8LN84_9BACT</name>
<evidence type="ECO:0000313" key="2">
    <source>
        <dbReference type="Proteomes" id="UP001500552"/>
    </source>
</evidence>
<dbReference type="EMBL" id="BAABHC010000014">
    <property type="protein sequence ID" value="GAA4432940.1"/>
    <property type="molecule type" value="Genomic_DNA"/>
</dbReference>
<keyword evidence="2" id="KW-1185">Reference proteome</keyword>
<evidence type="ECO:0000313" key="1">
    <source>
        <dbReference type="EMBL" id="GAA4432940.1"/>
    </source>
</evidence>
<organism evidence="1 2">
    <name type="scientific">Pontibacter saemangeumensis</name>
    <dbReference type="NCBI Taxonomy" id="1084525"/>
    <lineage>
        <taxon>Bacteria</taxon>
        <taxon>Pseudomonadati</taxon>
        <taxon>Bacteroidota</taxon>
        <taxon>Cytophagia</taxon>
        <taxon>Cytophagales</taxon>
        <taxon>Hymenobacteraceae</taxon>
        <taxon>Pontibacter</taxon>
    </lineage>
</organism>
<comment type="caution">
    <text evidence="1">The sequence shown here is derived from an EMBL/GenBank/DDBJ whole genome shotgun (WGS) entry which is preliminary data.</text>
</comment>
<gene>
    <name evidence="1" type="ORF">GCM10023188_21830</name>
</gene>
<sequence>MLLHYNQAQKNRDTLIDMLTFNQKSTSPCVRYFYLPANPSKQSEVIEVLNSGSDVVQVPMREEDLELTAFFERGLTPREKALYKSSETWKVFSYWEELQHDHLQYGLKDEELRILLSLRNRYSLEDDAAVSA</sequence>
<protein>
    <submittedName>
        <fullName evidence="1">Uncharacterized protein</fullName>
    </submittedName>
</protein>
<proteinExistence type="predicted"/>